<evidence type="ECO:0000256" key="9">
    <source>
        <dbReference type="ARBA" id="ARBA00047776"/>
    </source>
</evidence>
<dbReference type="PANTHER" id="PTHR47878:SF1">
    <property type="entry name" value="FLAVODOXIN_FERREDOXIN--NADP REDUCTASE"/>
    <property type="match status" value="1"/>
</dbReference>
<keyword evidence="6" id="KW-0274">FAD</keyword>
<dbReference type="Gene3D" id="3.40.50.80">
    <property type="entry name" value="Nucleotide-binding domain of ferredoxin-NADP reductase (FNR) module"/>
    <property type="match status" value="1"/>
</dbReference>
<gene>
    <name evidence="11" type="ORF">B7Y86_07565</name>
</gene>
<evidence type="ECO:0000313" key="11">
    <source>
        <dbReference type="EMBL" id="OYX56634.1"/>
    </source>
</evidence>
<dbReference type="AlphaFoldDB" id="A0A258HJ61"/>
<keyword evidence="4" id="KW-0285">Flavoprotein</keyword>
<dbReference type="InterPro" id="IPR001433">
    <property type="entry name" value="OxRdtase_FAD/NAD-bd"/>
</dbReference>
<evidence type="ECO:0000256" key="1">
    <source>
        <dbReference type="ARBA" id="ARBA00001974"/>
    </source>
</evidence>
<dbReference type="EMBL" id="NCEQ01000007">
    <property type="protein sequence ID" value="OYX56634.1"/>
    <property type="molecule type" value="Genomic_DNA"/>
</dbReference>
<dbReference type="Pfam" id="PF00175">
    <property type="entry name" value="NAD_binding_1"/>
    <property type="match status" value="1"/>
</dbReference>
<dbReference type="InterPro" id="IPR033892">
    <property type="entry name" value="FNR_bac"/>
</dbReference>
<dbReference type="InterPro" id="IPR051930">
    <property type="entry name" value="FNR_type-1"/>
</dbReference>
<dbReference type="CDD" id="cd06195">
    <property type="entry name" value="FNR1"/>
    <property type="match status" value="1"/>
</dbReference>
<dbReference type="GO" id="GO:0004324">
    <property type="term" value="F:ferredoxin-NADP+ reductase activity"/>
    <property type="evidence" value="ECO:0007669"/>
    <property type="project" value="UniProtKB-EC"/>
</dbReference>
<dbReference type="EC" id="1.18.1.2" evidence="3"/>
<comment type="cofactor">
    <cofactor evidence="1">
        <name>FAD</name>
        <dbReference type="ChEBI" id="CHEBI:57692"/>
    </cofactor>
</comment>
<accession>A0A258HJ61</accession>
<comment type="catalytic activity">
    <reaction evidence="9">
        <text>2 reduced [2Fe-2S]-[ferredoxin] + NADP(+) + H(+) = 2 oxidized [2Fe-2S]-[ferredoxin] + NADPH</text>
        <dbReference type="Rhea" id="RHEA:20125"/>
        <dbReference type="Rhea" id="RHEA-COMP:10000"/>
        <dbReference type="Rhea" id="RHEA-COMP:10001"/>
        <dbReference type="ChEBI" id="CHEBI:15378"/>
        <dbReference type="ChEBI" id="CHEBI:33737"/>
        <dbReference type="ChEBI" id="CHEBI:33738"/>
        <dbReference type="ChEBI" id="CHEBI:57783"/>
        <dbReference type="ChEBI" id="CHEBI:58349"/>
        <dbReference type="EC" id="1.18.1.2"/>
    </reaction>
</comment>
<protein>
    <recommendedName>
        <fullName evidence="3">ferredoxin--NADP(+) reductase</fullName>
        <ecNumber evidence="3">1.18.1.2</ecNumber>
    </recommendedName>
</protein>
<dbReference type="GO" id="GO:0000166">
    <property type="term" value="F:nucleotide binding"/>
    <property type="evidence" value="ECO:0007669"/>
    <property type="project" value="UniProtKB-KW"/>
</dbReference>
<dbReference type="InterPro" id="IPR039261">
    <property type="entry name" value="FNR_nucleotide-bd"/>
</dbReference>
<dbReference type="InterPro" id="IPR017938">
    <property type="entry name" value="Riboflavin_synthase-like_b-brl"/>
</dbReference>
<organism evidence="11 12">
    <name type="scientific">Brevundimonas subvibrioides</name>
    <dbReference type="NCBI Taxonomy" id="74313"/>
    <lineage>
        <taxon>Bacteria</taxon>
        <taxon>Pseudomonadati</taxon>
        <taxon>Pseudomonadota</taxon>
        <taxon>Alphaproteobacteria</taxon>
        <taxon>Caulobacterales</taxon>
        <taxon>Caulobacteraceae</taxon>
        <taxon>Brevundimonas</taxon>
    </lineage>
</organism>
<evidence type="ECO:0000256" key="3">
    <source>
        <dbReference type="ARBA" id="ARBA00013223"/>
    </source>
</evidence>
<reference evidence="11 12" key="1">
    <citation type="submission" date="2017-03" db="EMBL/GenBank/DDBJ databases">
        <title>Lifting the veil on microbial sulfur biogeochemistry in mining wastewaters.</title>
        <authorList>
            <person name="Kantor R.S."/>
            <person name="Colenbrander Nelson T."/>
            <person name="Marshall S."/>
            <person name="Bennett D."/>
            <person name="Apte S."/>
            <person name="Camacho D."/>
            <person name="Thomas B.C."/>
            <person name="Warren L.A."/>
            <person name="Banfield J.F."/>
        </authorList>
    </citation>
    <scope>NUCLEOTIDE SEQUENCE [LARGE SCALE GENOMIC DNA]</scope>
    <source>
        <strain evidence="11">32-68-21</strain>
    </source>
</reference>
<evidence type="ECO:0000256" key="7">
    <source>
        <dbReference type="ARBA" id="ARBA00022857"/>
    </source>
</evidence>
<sequence>MTDTLAPARPAAASAWHEPRILWTRRWTDRLFSFAVERPESFRFRSGEFVMLGLPAEDGTGKPTLRAYSIASPGWADALEFFSIQVPAGPLTSRLGRLAAGDRILLGRKPTGTLVLDALTPGRRLFLIASGTGLAPWLSVLRDPDAWARFDQIVVTHTVRQVQDLAYRTFLARDIFDDPLVGDLARGRLSYYPTVTREPFERPGRITRRIEDGALFSDLDLAPGFDPATDRAMLCGSTAMIRDVSALLERAGLTEGSNAAPGDYVLERAFVG</sequence>
<dbReference type="Gene3D" id="2.40.30.10">
    <property type="entry name" value="Translation factors"/>
    <property type="match status" value="1"/>
</dbReference>
<evidence type="ECO:0000313" key="12">
    <source>
        <dbReference type="Proteomes" id="UP000216147"/>
    </source>
</evidence>
<proteinExistence type="inferred from homology"/>
<comment type="caution">
    <text evidence="11">The sequence shown here is derived from an EMBL/GenBank/DDBJ whole genome shotgun (WGS) entry which is preliminary data.</text>
</comment>
<keyword evidence="7" id="KW-0521">NADP</keyword>
<evidence type="ECO:0000256" key="5">
    <source>
        <dbReference type="ARBA" id="ARBA00022741"/>
    </source>
</evidence>
<evidence type="ECO:0000256" key="2">
    <source>
        <dbReference type="ARBA" id="ARBA00008312"/>
    </source>
</evidence>
<dbReference type="PRINTS" id="PR00410">
    <property type="entry name" value="PHEHYDRXLASE"/>
</dbReference>
<dbReference type="PROSITE" id="PS51384">
    <property type="entry name" value="FAD_FR"/>
    <property type="match status" value="1"/>
</dbReference>
<dbReference type="PANTHER" id="PTHR47878">
    <property type="entry name" value="OXIDOREDUCTASE FAD/NAD(P)-BINDING DOMAIN PROTEIN"/>
    <property type="match status" value="1"/>
</dbReference>
<comment type="similarity">
    <text evidence="2">Belongs to the ferredoxin--NADP reductase type 1 family.</text>
</comment>
<dbReference type="SUPFAM" id="SSF52343">
    <property type="entry name" value="Ferredoxin reductase-like, C-terminal NADP-linked domain"/>
    <property type="match status" value="1"/>
</dbReference>
<dbReference type="GO" id="GO:0042167">
    <property type="term" value="P:heme catabolic process"/>
    <property type="evidence" value="ECO:0007669"/>
    <property type="project" value="TreeGrafter"/>
</dbReference>
<evidence type="ECO:0000256" key="8">
    <source>
        <dbReference type="ARBA" id="ARBA00023002"/>
    </source>
</evidence>
<dbReference type="SUPFAM" id="SSF63380">
    <property type="entry name" value="Riboflavin synthase domain-like"/>
    <property type="match status" value="1"/>
</dbReference>
<dbReference type="InterPro" id="IPR017927">
    <property type="entry name" value="FAD-bd_FR_type"/>
</dbReference>
<name>A0A258HJ61_9CAUL</name>
<evidence type="ECO:0000256" key="6">
    <source>
        <dbReference type="ARBA" id="ARBA00022827"/>
    </source>
</evidence>
<feature type="domain" description="FAD-binding FR-type" evidence="10">
    <location>
        <begin position="14"/>
        <end position="117"/>
    </location>
</feature>
<dbReference type="Proteomes" id="UP000216147">
    <property type="component" value="Unassembled WGS sequence"/>
</dbReference>
<dbReference type="GO" id="GO:0034599">
    <property type="term" value="P:cellular response to oxidative stress"/>
    <property type="evidence" value="ECO:0007669"/>
    <property type="project" value="TreeGrafter"/>
</dbReference>
<evidence type="ECO:0000259" key="10">
    <source>
        <dbReference type="PROSITE" id="PS51384"/>
    </source>
</evidence>
<keyword evidence="8" id="KW-0560">Oxidoreductase</keyword>
<evidence type="ECO:0000256" key="4">
    <source>
        <dbReference type="ARBA" id="ARBA00022630"/>
    </source>
</evidence>
<keyword evidence="5" id="KW-0547">Nucleotide-binding</keyword>